<dbReference type="InterPro" id="IPR013785">
    <property type="entry name" value="Aldolase_TIM"/>
</dbReference>
<proteinExistence type="predicted"/>
<sequence>MLKKFFYENPNLDNRIQRVTRVSDVNTSYYDSNDQKISNQKRTEFLRTIIANVKRKKTNLSNFETIILKNILHEPLMLTQYTDNSMRGACIPGSYKLSVDVDGAFHMCEKINPNYSIGSVYDGIDEDAQLDVMSNFFKEINKKCKNCNIKNLCNICYVSAETEKESFNISLEYCQKMREGVLSSLSEYYSLLESNPDLFMDLRR</sequence>
<evidence type="ECO:0000313" key="1">
    <source>
        <dbReference type="EMBL" id="MEO1781496.1"/>
    </source>
</evidence>
<accession>A0ABV0F2W2</accession>
<dbReference type="Proteomes" id="UP001429357">
    <property type="component" value="Unassembled WGS sequence"/>
</dbReference>
<dbReference type="InterPro" id="IPR058240">
    <property type="entry name" value="rSAM_sf"/>
</dbReference>
<dbReference type="EMBL" id="MAEI02000001">
    <property type="protein sequence ID" value="MEO1781496.1"/>
    <property type="molecule type" value="Genomic_DNA"/>
</dbReference>
<dbReference type="Gene3D" id="3.20.20.70">
    <property type="entry name" value="Aldolase class I"/>
    <property type="match status" value="1"/>
</dbReference>
<dbReference type="RefSeq" id="WP_347301068.1">
    <property type="nucleotide sequence ID" value="NZ_MAEI02000001.1"/>
</dbReference>
<keyword evidence="2" id="KW-1185">Reference proteome</keyword>
<gene>
    <name evidence="1" type="ORF">BAU18_001081</name>
</gene>
<name>A0ABV0F2W2_9ENTE</name>
<dbReference type="SUPFAM" id="SSF102114">
    <property type="entry name" value="Radical SAM enzymes"/>
    <property type="match status" value="1"/>
</dbReference>
<dbReference type="NCBIfam" id="TIGR04085">
    <property type="entry name" value="rSAM_more_4Fe4S"/>
    <property type="match status" value="1"/>
</dbReference>
<reference evidence="1 2" key="2">
    <citation type="submission" date="2024-02" db="EMBL/GenBank/DDBJ databases">
        <title>The Genome Sequence of Enterococcus diestrammenae JM9A.</title>
        <authorList>
            <person name="Earl A."/>
            <person name="Manson A."/>
            <person name="Gilmore M."/>
            <person name="Sanders J."/>
            <person name="Shea T."/>
            <person name="Howe W."/>
            <person name="Livny J."/>
            <person name="Cuomo C."/>
            <person name="Neafsey D."/>
            <person name="Birren B."/>
        </authorList>
    </citation>
    <scope>NUCLEOTIDE SEQUENCE [LARGE SCALE GENOMIC DNA]</scope>
    <source>
        <strain evidence="1 2">JM9A</strain>
    </source>
</reference>
<dbReference type="InterPro" id="IPR023885">
    <property type="entry name" value="4Fe4S-binding_SPASM_dom"/>
</dbReference>
<organism evidence="1 2">
    <name type="scientific">Enterococcus diestrammenae</name>
    <dbReference type="NCBI Taxonomy" id="1155073"/>
    <lineage>
        <taxon>Bacteria</taxon>
        <taxon>Bacillati</taxon>
        <taxon>Bacillota</taxon>
        <taxon>Bacilli</taxon>
        <taxon>Lactobacillales</taxon>
        <taxon>Enterococcaceae</taxon>
        <taxon>Enterococcus</taxon>
    </lineage>
</organism>
<evidence type="ECO:0008006" key="3">
    <source>
        <dbReference type="Google" id="ProtNLM"/>
    </source>
</evidence>
<reference evidence="2" key="1">
    <citation type="submission" date="2016-06" db="EMBL/GenBank/DDBJ databases">
        <title>Four novel species of enterococci isolated from chicken manure.</title>
        <authorList>
            <person name="Van Tyne D."/>
        </authorList>
    </citation>
    <scope>NUCLEOTIDE SEQUENCE [LARGE SCALE GENOMIC DNA]</scope>
    <source>
        <strain evidence="2">JM9A</strain>
    </source>
</reference>
<comment type="caution">
    <text evidence="1">The sequence shown here is derived from an EMBL/GenBank/DDBJ whole genome shotgun (WGS) entry which is preliminary data.</text>
</comment>
<protein>
    <recommendedName>
        <fullName evidence="3">Radical SAM protein</fullName>
    </recommendedName>
</protein>
<evidence type="ECO:0000313" key="2">
    <source>
        <dbReference type="Proteomes" id="UP001429357"/>
    </source>
</evidence>